<accession>A0AA39WRE1</accession>
<dbReference type="AlphaFoldDB" id="A0AA39WRE1"/>
<evidence type="ECO:0000259" key="7">
    <source>
        <dbReference type="Pfam" id="PF01490"/>
    </source>
</evidence>
<feature type="transmembrane region" description="Helical" evidence="6">
    <location>
        <begin position="266"/>
        <end position="287"/>
    </location>
</feature>
<evidence type="ECO:0000256" key="3">
    <source>
        <dbReference type="ARBA" id="ARBA00022692"/>
    </source>
</evidence>
<evidence type="ECO:0000256" key="5">
    <source>
        <dbReference type="ARBA" id="ARBA00023136"/>
    </source>
</evidence>
<keyword evidence="4 6" id="KW-1133">Transmembrane helix</keyword>
<evidence type="ECO:0000256" key="6">
    <source>
        <dbReference type="SAM" id="Phobius"/>
    </source>
</evidence>
<dbReference type="EMBL" id="JAULSU010000004">
    <property type="protein sequence ID" value="KAK0620199.1"/>
    <property type="molecule type" value="Genomic_DNA"/>
</dbReference>
<evidence type="ECO:0000313" key="9">
    <source>
        <dbReference type="Proteomes" id="UP001175000"/>
    </source>
</evidence>
<feature type="transmembrane region" description="Helical" evidence="6">
    <location>
        <begin position="215"/>
        <end position="239"/>
    </location>
</feature>
<gene>
    <name evidence="8" type="ORF">B0T14DRAFT_496781</name>
</gene>
<sequence length="494" mass="53257">MEYSKDVERQLADNEKGVYGSKNASDASTACLESGVLPVTGAKPYRPESGEVGEVRDVSPDFLRQKEAEGQANFKRLGWKRLTIVLIVEAVALGSLSLPAAFATLGMVAGVLCSVGLGIAAVYSSYVVGQLKLKYPEISHYADAGRLMFGKWGYEIFGFMFTLQLIFIVGSHILTGTIMWNNLTGGGNGTCAIAFGVVSAIILFILAIPPSFAEVAILGYIDFASILGAIGITIIGTGIRSHQQEGGLDAVYWSAWPKPGVSLHEAFIAICNIVFAYSFALCQFSFMDEMHTPRDFSKSIVALGGIEIVLYTLTGALIYSFVGVDVASPALLSAGHTLSKVAFGIALPVIFISGSINTVVVGRYIHGRVFKNSIIRFINTPKGWGTWLALDAIITLIAWIVAEAIPFFSPLLAISSSLFISGFTFYLPSIMWFMFIKEGKWYERRNWACAAANTICFTIGMIVLGLGTYSAIKDIMVRYADGLQSSPFSCIAPS</sequence>
<organism evidence="8 9">
    <name type="scientific">Immersiella caudata</name>
    <dbReference type="NCBI Taxonomy" id="314043"/>
    <lineage>
        <taxon>Eukaryota</taxon>
        <taxon>Fungi</taxon>
        <taxon>Dikarya</taxon>
        <taxon>Ascomycota</taxon>
        <taxon>Pezizomycotina</taxon>
        <taxon>Sordariomycetes</taxon>
        <taxon>Sordariomycetidae</taxon>
        <taxon>Sordariales</taxon>
        <taxon>Lasiosphaeriaceae</taxon>
        <taxon>Immersiella</taxon>
    </lineage>
</organism>
<evidence type="ECO:0000256" key="4">
    <source>
        <dbReference type="ARBA" id="ARBA00022989"/>
    </source>
</evidence>
<keyword evidence="3 6" id="KW-0812">Transmembrane</keyword>
<protein>
    <submittedName>
        <fullName evidence="8">Amino acid transporter</fullName>
    </submittedName>
</protein>
<feature type="domain" description="Amino acid transporter transmembrane" evidence="7">
    <location>
        <begin position="76"/>
        <end position="472"/>
    </location>
</feature>
<feature type="transmembrane region" description="Helical" evidence="6">
    <location>
        <begin position="411"/>
        <end position="435"/>
    </location>
</feature>
<comment type="similarity">
    <text evidence="2">Belongs to the amino acid/polyamine transporter 2 family.</text>
</comment>
<proteinExistence type="inferred from homology"/>
<evidence type="ECO:0000313" key="8">
    <source>
        <dbReference type="EMBL" id="KAK0620199.1"/>
    </source>
</evidence>
<dbReference type="InterPro" id="IPR013057">
    <property type="entry name" value="AA_transpt_TM"/>
</dbReference>
<feature type="transmembrane region" description="Helical" evidence="6">
    <location>
        <begin position="108"/>
        <end position="128"/>
    </location>
</feature>
<feature type="transmembrane region" description="Helical" evidence="6">
    <location>
        <begin position="156"/>
        <end position="180"/>
    </location>
</feature>
<feature type="transmembrane region" description="Helical" evidence="6">
    <location>
        <begin position="186"/>
        <end position="208"/>
    </location>
</feature>
<comment type="caution">
    <text evidence="8">The sequence shown here is derived from an EMBL/GenBank/DDBJ whole genome shotgun (WGS) entry which is preliminary data.</text>
</comment>
<dbReference type="GO" id="GO:0015179">
    <property type="term" value="F:L-amino acid transmembrane transporter activity"/>
    <property type="evidence" value="ECO:0007669"/>
    <property type="project" value="TreeGrafter"/>
</dbReference>
<dbReference type="PANTHER" id="PTHR22950">
    <property type="entry name" value="AMINO ACID TRANSPORTER"/>
    <property type="match status" value="1"/>
</dbReference>
<reference evidence="8" key="1">
    <citation type="submission" date="2023-06" db="EMBL/GenBank/DDBJ databases">
        <title>Genome-scale phylogeny and comparative genomics of the fungal order Sordariales.</title>
        <authorList>
            <consortium name="Lawrence Berkeley National Laboratory"/>
            <person name="Hensen N."/>
            <person name="Bonometti L."/>
            <person name="Westerberg I."/>
            <person name="Brannstrom I.O."/>
            <person name="Guillou S."/>
            <person name="Cros-Aarteil S."/>
            <person name="Calhoun S."/>
            <person name="Haridas S."/>
            <person name="Kuo A."/>
            <person name="Mondo S."/>
            <person name="Pangilinan J."/>
            <person name="Riley R."/>
            <person name="Labutti K."/>
            <person name="Andreopoulos B."/>
            <person name="Lipzen A."/>
            <person name="Chen C."/>
            <person name="Yanf M."/>
            <person name="Daum C."/>
            <person name="Ng V."/>
            <person name="Clum A."/>
            <person name="Steindorff A."/>
            <person name="Ohm R."/>
            <person name="Martin F."/>
            <person name="Silar P."/>
            <person name="Natvig D."/>
            <person name="Lalanne C."/>
            <person name="Gautier V."/>
            <person name="Ament-Velasquez S.L."/>
            <person name="Kruys A."/>
            <person name="Hutchinson M.I."/>
            <person name="Powell A.J."/>
            <person name="Barry K."/>
            <person name="Miller A.N."/>
            <person name="Grigoriev I.V."/>
            <person name="Debuchy R."/>
            <person name="Gladieux P."/>
            <person name="Thoren M.H."/>
            <person name="Johannesson H."/>
        </authorList>
    </citation>
    <scope>NUCLEOTIDE SEQUENCE</scope>
    <source>
        <strain evidence="8">CBS 606.72</strain>
    </source>
</reference>
<comment type="subcellular location">
    <subcellularLocation>
        <location evidence="1">Membrane</location>
        <topology evidence="1">Multi-pass membrane protein</topology>
    </subcellularLocation>
</comment>
<feature type="transmembrane region" description="Helical" evidence="6">
    <location>
        <begin position="342"/>
        <end position="365"/>
    </location>
</feature>
<feature type="transmembrane region" description="Helical" evidence="6">
    <location>
        <begin position="386"/>
        <end position="405"/>
    </location>
</feature>
<dbReference type="Pfam" id="PF01490">
    <property type="entry name" value="Aa_trans"/>
    <property type="match status" value="1"/>
</dbReference>
<dbReference type="GO" id="GO:0016020">
    <property type="term" value="C:membrane"/>
    <property type="evidence" value="ECO:0007669"/>
    <property type="project" value="UniProtKB-SubCell"/>
</dbReference>
<keyword evidence="5 6" id="KW-0472">Membrane</keyword>
<keyword evidence="9" id="KW-1185">Reference proteome</keyword>
<feature type="transmembrane region" description="Helical" evidence="6">
    <location>
        <begin position="82"/>
        <end position="102"/>
    </location>
</feature>
<name>A0AA39WRE1_9PEZI</name>
<evidence type="ECO:0000256" key="2">
    <source>
        <dbReference type="ARBA" id="ARBA00008066"/>
    </source>
</evidence>
<feature type="transmembrane region" description="Helical" evidence="6">
    <location>
        <begin position="299"/>
        <end position="322"/>
    </location>
</feature>
<dbReference type="Proteomes" id="UP001175000">
    <property type="component" value="Unassembled WGS sequence"/>
</dbReference>
<dbReference type="PANTHER" id="PTHR22950:SF8">
    <property type="entry name" value="AMINO ACID TRANSPORTER (EUROFUNG)"/>
    <property type="match status" value="1"/>
</dbReference>
<evidence type="ECO:0000256" key="1">
    <source>
        <dbReference type="ARBA" id="ARBA00004141"/>
    </source>
</evidence>
<feature type="transmembrane region" description="Helical" evidence="6">
    <location>
        <begin position="447"/>
        <end position="472"/>
    </location>
</feature>